<name>A0ABV8J5K0_9ACTN</name>
<dbReference type="EMBL" id="JBHSBL010000029">
    <property type="protein sequence ID" value="MFC4071792.1"/>
    <property type="molecule type" value="Genomic_DNA"/>
</dbReference>
<evidence type="ECO:0008006" key="4">
    <source>
        <dbReference type="Google" id="ProtNLM"/>
    </source>
</evidence>
<evidence type="ECO:0000256" key="1">
    <source>
        <dbReference type="SAM" id="SignalP"/>
    </source>
</evidence>
<organism evidence="2 3">
    <name type="scientific">Actinoplanes subglobosus</name>
    <dbReference type="NCBI Taxonomy" id="1547892"/>
    <lineage>
        <taxon>Bacteria</taxon>
        <taxon>Bacillati</taxon>
        <taxon>Actinomycetota</taxon>
        <taxon>Actinomycetes</taxon>
        <taxon>Micromonosporales</taxon>
        <taxon>Micromonosporaceae</taxon>
        <taxon>Actinoplanes</taxon>
    </lineage>
</organism>
<protein>
    <recommendedName>
        <fullName evidence="4">Lipoprotein</fullName>
    </recommendedName>
</protein>
<sequence>MHATRRHPLLVPLAAVSAAAVTATIVAVTSGQSASATGTNQTTAMVAESFDERSCGTDVVTINTTNYRQVRIVGNWFADEADGTTAATLKFFVVGRDTGQWQLGELALADRSAKTIVLDVPGTSLVVRASCNGTSATMGLLAYGN</sequence>
<evidence type="ECO:0000313" key="2">
    <source>
        <dbReference type="EMBL" id="MFC4071792.1"/>
    </source>
</evidence>
<evidence type="ECO:0000313" key="3">
    <source>
        <dbReference type="Proteomes" id="UP001595867"/>
    </source>
</evidence>
<keyword evidence="3" id="KW-1185">Reference proteome</keyword>
<keyword evidence="1" id="KW-0732">Signal</keyword>
<gene>
    <name evidence="2" type="ORF">ACFO0C_43225</name>
</gene>
<dbReference type="RefSeq" id="WP_378072670.1">
    <property type="nucleotide sequence ID" value="NZ_JBHSBL010000029.1"/>
</dbReference>
<feature type="chain" id="PRO_5046084773" description="Lipoprotein" evidence="1">
    <location>
        <begin position="24"/>
        <end position="145"/>
    </location>
</feature>
<feature type="signal peptide" evidence="1">
    <location>
        <begin position="1"/>
        <end position="23"/>
    </location>
</feature>
<dbReference type="Proteomes" id="UP001595867">
    <property type="component" value="Unassembled WGS sequence"/>
</dbReference>
<comment type="caution">
    <text evidence="2">The sequence shown here is derived from an EMBL/GenBank/DDBJ whole genome shotgun (WGS) entry which is preliminary data.</text>
</comment>
<proteinExistence type="predicted"/>
<reference evidence="3" key="1">
    <citation type="journal article" date="2019" name="Int. J. Syst. Evol. Microbiol.">
        <title>The Global Catalogue of Microorganisms (GCM) 10K type strain sequencing project: providing services to taxonomists for standard genome sequencing and annotation.</title>
        <authorList>
            <consortium name="The Broad Institute Genomics Platform"/>
            <consortium name="The Broad Institute Genome Sequencing Center for Infectious Disease"/>
            <person name="Wu L."/>
            <person name="Ma J."/>
        </authorList>
    </citation>
    <scope>NUCLEOTIDE SEQUENCE [LARGE SCALE GENOMIC DNA]</scope>
    <source>
        <strain evidence="3">TBRC 5832</strain>
    </source>
</reference>
<accession>A0ABV8J5K0</accession>